<keyword evidence="2" id="KW-1185">Reference proteome</keyword>
<reference evidence="1 2" key="1">
    <citation type="journal article" date="2011" name="J. Bacteriol.">
        <title>Whole genome sequence of the rifamycin B-producing strain Amycolatopsis mediterranei S699.</title>
        <authorList>
            <person name="Verma M."/>
            <person name="Kaur J."/>
            <person name="Kumar M."/>
            <person name="Kumari K."/>
            <person name="Saxena A."/>
            <person name="Anand S."/>
            <person name="Nigam A."/>
            <person name="Ravi V."/>
            <person name="Raghuvanshi S."/>
            <person name="Khurana P."/>
            <person name="Tyagi A.K."/>
            <person name="Khurana J.P."/>
            <person name="Lal R."/>
        </authorList>
    </citation>
    <scope>NUCLEOTIDE SEQUENCE [LARGE SCALE GENOMIC DNA]</scope>
    <source>
        <strain evidence="1 2">S699</strain>
    </source>
</reference>
<name>A0A9R0UAN9_AMYMS</name>
<gene>
    <name evidence="1" type="ordered locus">RAM_28385</name>
</gene>
<evidence type="ECO:0000313" key="1">
    <source>
        <dbReference type="EMBL" id="AEK44154.1"/>
    </source>
</evidence>
<accession>A0A9R0UAN9</accession>
<evidence type="ECO:0000313" key="2">
    <source>
        <dbReference type="Proteomes" id="UP000006138"/>
    </source>
</evidence>
<organism evidence="1 2">
    <name type="scientific">Amycolatopsis mediterranei (strain S699)</name>
    <name type="common">Nocardia mediterranei</name>
    <dbReference type="NCBI Taxonomy" id="713604"/>
    <lineage>
        <taxon>Bacteria</taxon>
        <taxon>Bacillati</taxon>
        <taxon>Actinomycetota</taxon>
        <taxon>Actinomycetes</taxon>
        <taxon>Pseudonocardiales</taxon>
        <taxon>Pseudonocardiaceae</taxon>
        <taxon>Amycolatopsis</taxon>
    </lineage>
</organism>
<sequence>MPSVEPFLAEAQRLGMRRVVLRTSGFMRNFLCATAGPGDAARRR</sequence>
<dbReference type="AlphaFoldDB" id="A0A9R0UAN9"/>
<protein>
    <submittedName>
        <fullName evidence="1">Uncharacterized protein</fullName>
    </submittedName>
</protein>
<proteinExistence type="predicted"/>
<dbReference type="KEGG" id="amn:RAM_28385"/>
<dbReference type="EMBL" id="CP002896">
    <property type="protein sequence ID" value="AEK44154.1"/>
    <property type="molecule type" value="Genomic_DNA"/>
</dbReference>
<dbReference type="Proteomes" id="UP000006138">
    <property type="component" value="Chromosome"/>
</dbReference>